<keyword evidence="4" id="KW-1185">Reference proteome</keyword>
<evidence type="ECO:0000313" key="4">
    <source>
        <dbReference type="Proteomes" id="UP001318860"/>
    </source>
</evidence>
<dbReference type="Proteomes" id="UP001318860">
    <property type="component" value="Unassembled WGS sequence"/>
</dbReference>
<dbReference type="InterPro" id="IPR035969">
    <property type="entry name" value="Rab-GAP_TBC_sf"/>
</dbReference>
<name>A0ABR0WHL6_REHGL</name>
<feature type="region of interest" description="Disordered" evidence="1">
    <location>
        <begin position="213"/>
        <end position="233"/>
    </location>
</feature>
<gene>
    <name evidence="3" type="ORF">DH2020_020197</name>
</gene>
<dbReference type="PANTHER" id="PTHR22957:SF456">
    <property type="entry name" value="YPT_RAB-GAP DOMAIN OF GYP1P SUPERFAMILY PROTEIN"/>
    <property type="match status" value="1"/>
</dbReference>
<accession>A0ABR0WHL6</accession>
<organism evidence="3 4">
    <name type="scientific">Rehmannia glutinosa</name>
    <name type="common">Chinese foxglove</name>
    <dbReference type="NCBI Taxonomy" id="99300"/>
    <lineage>
        <taxon>Eukaryota</taxon>
        <taxon>Viridiplantae</taxon>
        <taxon>Streptophyta</taxon>
        <taxon>Embryophyta</taxon>
        <taxon>Tracheophyta</taxon>
        <taxon>Spermatophyta</taxon>
        <taxon>Magnoliopsida</taxon>
        <taxon>eudicotyledons</taxon>
        <taxon>Gunneridae</taxon>
        <taxon>Pentapetalae</taxon>
        <taxon>asterids</taxon>
        <taxon>lamiids</taxon>
        <taxon>Lamiales</taxon>
        <taxon>Orobanchaceae</taxon>
        <taxon>Rehmannieae</taxon>
        <taxon>Rehmannia</taxon>
    </lineage>
</organism>
<dbReference type="Pfam" id="PF00566">
    <property type="entry name" value="RabGAP-TBC"/>
    <property type="match status" value="1"/>
</dbReference>
<feature type="compositionally biased region" description="Basic and acidic residues" evidence="1">
    <location>
        <begin position="148"/>
        <end position="159"/>
    </location>
</feature>
<comment type="caution">
    <text evidence="3">The sequence shown here is derived from an EMBL/GenBank/DDBJ whole genome shotgun (WGS) entry which is preliminary data.</text>
</comment>
<dbReference type="PANTHER" id="PTHR22957">
    <property type="entry name" value="TBC1 DOMAIN FAMILY MEMBER GTPASE-ACTIVATING PROTEIN"/>
    <property type="match status" value="1"/>
</dbReference>
<sequence>MSFDADKKQWKCVKGGPVNFQRVSSIVRDFGEPCLHQSPIKVVISMNKMLKPEKWQSTFDSDGKIFGFQKVLKLIILGGVDPSIRPEVWEFLLGCYSLSSTAEYRKQLRTARRERYRDLVKQCQMMHSSIGTGSLAYIVGSKVMDMRMSSKEDGGRDAEGQSGPITEASNNKIDDSCVLDRKSTDKSYTCQKESSSDSGDLVCVRGSTMGGAYDSSDLTPSPDPCNCSSPTARGTHESKYVAESYLDFPALPVRDLFEENNDDREVIRLHEDKCSTRRELRYEDGRMHSFQIDNNADLVVESNSFPSNGLPLYANSKSEIISPDVRESLSRSSNLEYEAELLNRLKISDAPETPAKYGTTSQGGAANEDRVSEWLWTLHRIGKQRENFKMEGPTGVMKQLQALWHILELTDREMFSHLSQIGAESLHFAFRMLLVLFRRELSFNEALCMWEVRIAVMAVAGLELFIRQRVKLYKIEIGLSHKMIWAADFDLSLTCLLDENCPEVLAIQLTKETEAESGEESIDSNSVGPKGGFPSKHGTVERSISDNTGIGPASTRPFCGLTKTFWSRNDRFQIRTLVSSTRNGDDELPVFCVAAILIMNRQKIVRETHSIDDLIKACGLCFVFCAVLPYAIS</sequence>
<evidence type="ECO:0000313" key="3">
    <source>
        <dbReference type="EMBL" id="KAK6146328.1"/>
    </source>
</evidence>
<dbReference type="PROSITE" id="PS50086">
    <property type="entry name" value="TBC_RABGAP"/>
    <property type="match status" value="1"/>
</dbReference>
<evidence type="ECO:0000256" key="1">
    <source>
        <dbReference type="SAM" id="MobiDB-lite"/>
    </source>
</evidence>
<dbReference type="Gene3D" id="1.10.472.80">
    <property type="entry name" value="Ypt/Rab-GAP domain of gyp1p, domain 3"/>
    <property type="match status" value="1"/>
</dbReference>
<feature type="region of interest" description="Disordered" evidence="1">
    <location>
        <begin position="148"/>
        <end position="171"/>
    </location>
</feature>
<dbReference type="EMBL" id="JABTTQ020000011">
    <property type="protein sequence ID" value="KAK6146328.1"/>
    <property type="molecule type" value="Genomic_DNA"/>
</dbReference>
<dbReference type="InterPro" id="IPR000195">
    <property type="entry name" value="Rab-GAP-TBC_dom"/>
</dbReference>
<feature type="domain" description="Rab-GAP TBC" evidence="2">
    <location>
        <begin position="79"/>
        <end position="457"/>
    </location>
</feature>
<proteinExistence type="predicted"/>
<evidence type="ECO:0000259" key="2">
    <source>
        <dbReference type="PROSITE" id="PS50086"/>
    </source>
</evidence>
<reference evidence="3 4" key="1">
    <citation type="journal article" date="2021" name="Comput. Struct. Biotechnol. J.">
        <title>De novo genome assembly of the potent medicinal plant Rehmannia glutinosa using nanopore technology.</title>
        <authorList>
            <person name="Ma L."/>
            <person name="Dong C."/>
            <person name="Song C."/>
            <person name="Wang X."/>
            <person name="Zheng X."/>
            <person name="Niu Y."/>
            <person name="Chen S."/>
            <person name="Feng W."/>
        </authorList>
    </citation>
    <scope>NUCLEOTIDE SEQUENCE [LARGE SCALE GENOMIC DNA]</scope>
    <source>
        <strain evidence="3">DH-2019</strain>
    </source>
</reference>
<protein>
    <recommendedName>
        <fullName evidence="2">Rab-GAP TBC domain-containing protein</fullName>
    </recommendedName>
</protein>
<dbReference type="SUPFAM" id="SSF47923">
    <property type="entry name" value="Ypt/Rab-GAP domain of gyp1p"/>
    <property type="match status" value="2"/>
</dbReference>